<proteinExistence type="predicted"/>
<organism evidence="2 3">
    <name type="scientific">Trueperella pyogenes</name>
    <dbReference type="NCBI Taxonomy" id="1661"/>
    <lineage>
        <taxon>Bacteria</taxon>
        <taxon>Bacillati</taxon>
        <taxon>Actinomycetota</taxon>
        <taxon>Actinomycetes</taxon>
        <taxon>Actinomycetales</taxon>
        <taxon>Actinomycetaceae</taxon>
        <taxon>Trueperella</taxon>
    </lineage>
</organism>
<accession>A0A3Q9GI95</accession>
<reference evidence="2 3" key="1">
    <citation type="submission" date="2018-11" db="EMBL/GenBank/DDBJ databases">
        <title>Multidrug-resistant genes are associated with an 42-kb island TGI1 carrying a complex class 1 integron in a Trueperella pyogenes.</title>
        <authorList>
            <person name="Dong W."/>
        </authorList>
    </citation>
    <scope>NUCLEOTIDE SEQUENCE [LARGE SCALE GENOMIC DNA]</scope>
    <source>
        <strain evidence="2 3">TP4</strain>
    </source>
</reference>
<dbReference type="AlphaFoldDB" id="A0A3Q9GI95"/>
<feature type="transmembrane region" description="Helical" evidence="1">
    <location>
        <begin position="66"/>
        <end position="86"/>
    </location>
</feature>
<gene>
    <name evidence="2" type="ORF">EBQ10_05670</name>
</gene>
<dbReference type="RefSeq" id="WP_039661774.1">
    <property type="nucleotide sequence ID" value="NZ_CP029001.1"/>
</dbReference>
<keyword evidence="1" id="KW-0812">Transmembrane</keyword>
<keyword evidence="1" id="KW-0472">Membrane</keyword>
<feature type="transmembrane region" description="Helical" evidence="1">
    <location>
        <begin position="39"/>
        <end position="59"/>
    </location>
</feature>
<evidence type="ECO:0000313" key="3">
    <source>
        <dbReference type="Proteomes" id="UP000275951"/>
    </source>
</evidence>
<protein>
    <submittedName>
        <fullName evidence="2">Iron ABC transporter</fullName>
    </submittedName>
</protein>
<dbReference type="EMBL" id="CP033905">
    <property type="protein sequence ID" value="AZR06832.1"/>
    <property type="molecule type" value="Genomic_DNA"/>
</dbReference>
<feature type="transmembrane region" description="Helical" evidence="1">
    <location>
        <begin position="92"/>
        <end position="111"/>
    </location>
</feature>
<dbReference type="Proteomes" id="UP000275951">
    <property type="component" value="Chromosome"/>
</dbReference>
<feature type="transmembrane region" description="Helical" evidence="1">
    <location>
        <begin position="12"/>
        <end position="33"/>
    </location>
</feature>
<evidence type="ECO:0000313" key="2">
    <source>
        <dbReference type="EMBL" id="AZR06832.1"/>
    </source>
</evidence>
<name>A0A3Q9GI95_9ACTO</name>
<evidence type="ECO:0000256" key="1">
    <source>
        <dbReference type="SAM" id="Phobius"/>
    </source>
</evidence>
<sequence>MRLGTKDTWLRIALLLVSYMVLSALSFGLQRVADDGGVAALFGTLLALLPVVTVILAAWDGVKEGLSILWVFAPIACFLLPMFVFFNYTALIYGAAYSVLAMVANAIGALFHRTNSDS</sequence>
<keyword evidence="1" id="KW-1133">Transmembrane helix</keyword>